<proteinExistence type="inferred from homology"/>
<evidence type="ECO:0000256" key="12">
    <source>
        <dbReference type="RuleBase" id="RU000304"/>
    </source>
</evidence>
<evidence type="ECO:0000256" key="13">
    <source>
        <dbReference type="SAM" id="MobiDB-lite"/>
    </source>
</evidence>
<keyword evidence="17" id="KW-1185">Reference proteome</keyword>
<dbReference type="EMBL" id="QEAO01000006">
    <property type="protein sequence ID" value="TPX35875.1"/>
    <property type="molecule type" value="Genomic_DNA"/>
</dbReference>
<evidence type="ECO:0000256" key="3">
    <source>
        <dbReference type="ARBA" id="ARBA00022553"/>
    </source>
</evidence>
<dbReference type="Gene3D" id="3.30.200.20">
    <property type="entry name" value="Phosphorylase Kinase, domain 1"/>
    <property type="match status" value="1"/>
</dbReference>
<evidence type="ECO:0000256" key="1">
    <source>
        <dbReference type="ARBA" id="ARBA00012513"/>
    </source>
</evidence>
<dbReference type="EC" id="2.7.11.1" evidence="1"/>
<gene>
    <name evidence="16" type="ORF">SmJEL517_g01676</name>
</gene>
<comment type="caution">
    <text evidence="16">The sequence shown here is derived from an EMBL/GenBank/DDBJ whole genome shotgun (WGS) entry which is preliminary data.</text>
</comment>
<feature type="domain" description="Protein kinase" evidence="14">
    <location>
        <begin position="108"/>
        <end position="414"/>
    </location>
</feature>
<feature type="region of interest" description="Disordered" evidence="13">
    <location>
        <begin position="1"/>
        <end position="20"/>
    </location>
</feature>
<dbReference type="OrthoDB" id="3638488at2759"/>
<keyword evidence="7 11" id="KW-0067">ATP-binding</keyword>
<dbReference type="Gene3D" id="1.10.510.10">
    <property type="entry name" value="Transferase(Phosphotransferase) domain 1"/>
    <property type="match status" value="1"/>
</dbReference>
<dbReference type="InterPro" id="IPR050839">
    <property type="entry name" value="Rho-assoc_Ser/Thr_Kinase"/>
</dbReference>
<comment type="similarity">
    <text evidence="8">Belongs to the protein kinase superfamily. STE Ser/Thr protein kinase family. COT1 subfamily.</text>
</comment>
<evidence type="ECO:0000256" key="9">
    <source>
        <dbReference type="ARBA" id="ARBA00047899"/>
    </source>
</evidence>
<dbReference type="Pfam" id="PF00069">
    <property type="entry name" value="Pkinase"/>
    <property type="match status" value="2"/>
</dbReference>
<evidence type="ECO:0000259" key="15">
    <source>
        <dbReference type="PROSITE" id="PS51285"/>
    </source>
</evidence>
<dbReference type="InterPro" id="IPR017441">
    <property type="entry name" value="Protein_kinase_ATP_BS"/>
</dbReference>
<sequence length="496" mass="56608">MEESNDMRMSDEYSAASSEASYAFPRTVDNFSRSTIDRAAAAKYRLEHFYKLQVSESADREARRVELEEKLRTETMSDERRGKQLANLGRKESDFLRLRRVRLGVDDFITVKVIGKGAFGEVRLTQKADTGKIYAMKTLRKSEMVKKDQLAHVKAERDVLAESVNTPWVVQLFFSFQDPIFLYLIMEFLPGGDLMTMLIKEDTFAEDVTQFYMAECVCAIEAVHQLGFVHRDIKPDNLLIDKDGHLKLSDFGLSTGFHKTHDSTYYQRLLGQKENGNAANIATSYDMGTTRGIDLTFSRRDRAATWKRNRRALAYSTVGTPDYIAPEVFSQKGYGKECDWWSLGAIMYECLVGFPPFCSETPAETYRKIISWRDALYIPDDVHLSAESEDLIRRLLCDAESRLTVDSIKSHPFFRGIDWQLLRRTRAPFIPELKSITDTSYFPTEELAGVPDQVMMSVDQGANMGGDTGTGRVGTSKDLAFLGYTFKRWETIRNEL</sequence>
<dbReference type="InterPro" id="IPR011009">
    <property type="entry name" value="Kinase-like_dom_sf"/>
</dbReference>
<dbReference type="Proteomes" id="UP000319731">
    <property type="component" value="Unassembled WGS sequence"/>
</dbReference>
<comment type="catalytic activity">
    <reaction evidence="10">
        <text>L-seryl-[protein] + ATP = O-phospho-L-seryl-[protein] + ADP + H(+)</text>
        <dbReference type="Rhea" id="RHEA:17989"/>
        <dbReference type="Rhea" id="RHEA-COMP:9863"/>
        <dbReference type="Rhea" id="RHEA-COMP:11604"/>
        <dbReference type="ChEBI" id="CHEBI:15378"/>
        <dbReference type="ChEBI" id="CHEBI:29999"/>
        <dbReference type="ChEBI" id="CHEBI:30616"/>
        <dbReference type="ChEBI" id="CHEBI:83421"/>
        <dbReference type="ChEBI" id="CHEBI:456216"/>
        <dbReference type="EC" id="2.7.11.1"/>
    </reaction>
</comment>
<dbReference type="RefSeq" id="XP_031026260.1">
    <property type="nucleotide sequence ID" value="XM_031167604.1"/>
</dbReference>
<dbReference type="PROSITE" id="PS51285">
    <property type="entry name" value="AGC_KINASE_CTER"/>
    <property type="match status" value="1"/>
</dbReference>
<evidence type="ECO:0000256" key="8">
    <source>
        <dbReference type="ARBA" id="ARBA00038271"/>
    </source>
</evidence>
<evidence type="ECO:0000256" key="7">
    <source>
        <dbReference type="ARBA" id="ARBA00022840"/>
    </source>
</evidence>
<dbReference type="AlphaFoldDB" id="A0A507CE72"/>
<feature type="compositionally biased region" description="Basic and acidic residues" evidence="13">
    <location>
        <begin position="1"/>
        <end position="11"/>
    </location>
</feature>
<keyword evidence="6" id="KW-0418">Kinase</keyword>
<evidence type="ECO:0000259" key="14">
    <source>
        <dbReference type="PROSITE" id="PS50011"/>
    </source>
</evidence>
<evidence type="ECO:0000256" key="10">
    <source>
        <dbReference type="ARBA" id="ARBA00048679"/>
    </source>
</evidence>
<keyword evidence="4" id="KW-0808">Transferase</keyword>
<feature type="binding site" evidence="11">
    <location>
        <position position="147"/>
    </location>
    <ligand>
        <name>ATP</name>
        <dbReference type="ChEBI" id="CHEBI:30616"/>
    </ligand>
</feature>
<dbReference type="STRING" id="1806994.A0A507CE72"/>
<dbReference type="SUPFAM" id="SSF56112">
    <property type="entry name" value="Protein kinase-like (PK-like)"/>
    <property type="match status" value="1"/>
</dbReference>
<protein>
    <recommendedName>
        <fullName evidence="1">non-specific serine/threonine protein kinase</fullName>
        <ecNumber evidence="1">2.7.11.1</ecNumber>
    </recommendedName>
</protein>
<evidence type="ECO:0000313" key="17">
    <source>
        <dbReference type="Proteomes" id="UP000319731"/>
    </source>
</evidence>
<keyword evidence="5 11" id="KW-0547">Nucleotide-binding</keyword>
<dbReference type="PROSITE" id="PS00108">
    <property type="entry name" value="PROTEIN_KINASE_ST"/>
    <property type="match status" value="1"/>
</dbReference>
<accession>A0A507CE72</accession>
<dbReference type="GO" id="GO:0004674">
    <property type="term" value="F:protein serine/threonine kinase activity"/>
    <property type="evidence" value="ECO:0007669"/>
    <property type="project" value="UniProtKB-KW"/>
</dbReference>
<evidence type="ECO:0000256" key="11">
    <source>
        <dbReference type="PROSITE-ProRule" id="PRU10141"/>
    </source>
</evidence>
<evidence type="ECO:0000313" key="16">
    <source>
        <dbReference type="EMBL" id="TPX35875.1"/>
    </source>
</evidence>
<dbReference type="PROSITE" id="PS00107">
    <property type="entry name" value="PROTEIN_KINASE_ATP"/>
    <property type="match status" value="1"/>
</dbReference>
<dbReference type="InterPro" id="IPR000961">
    <property type="entry name" value="AGC-kinase_C"/>
</dbReference>
<keyword evidence="2 12" id="KW-0723">Serine/threonine-protein kinase</keyword>
<dbReference type="SMART" id="SM00133">
    <property type="entry name" value="S_TK_X"/>
    <property type="match status" value="1"/>
</dbReference>
<comment type="catalytic activity">
    <reaction evidence="9">
        <text>L-threonyl-[protein] + ATP = O-phospho-L-threonyl-[protein] + ADP + H(+)</text>
        <dbReference type="Rhea" id="RHEA:46608"/>
        <dbReference type="Rhea" id="RHEA-COMP:11060"/>
        <dbReference type="Rhea" id="RHEA-COMP:11605"/>
        <dbReference type="ChEBI" id="CHEBI:15378"/>
        <dbReference type="ChEBI" id="CHEBI:30013"/>
        <dbReference type="ChEBI" id="CHEBI:30616"/>
        <dbReference type="ChEBI" id="CHEBI:61977"/>
        <dbReference type="ChEBI" id="CHEBI:456216"/>
        <dbReference type="EC" id="2.7.11.1"/>
    </reaction>
</comment>
<feature type="domain" description="AGC-kinase C-terminal" evidence="15">
    <location>
        <begin position="415"/>
        <end position="496"/>
    </location>
</feature>
<reference evidence="16 17" key="1">
    <citation type="journal article" date="2019" name="Sci. Rep.">
        <title>Comparative genomics of chytrid fungi reveal insights into the obligate biotrophic and pathogenic lifestyle of Synchytrium endobioticum.</title>
        <authorList>
            <person name="van de Vossenberg B.T.L.H."/>
            <person name="Warris S."/>
            <person name="Nguyen H.D.T."/>
            <person name="van Gent-Pelzer M.P.E."/>
            <person name="Joly D.L."/>
            <person name="van de Geest H.C."/>
            <person name="Bonants P.J.M."/>
            <person name="Smith D.S."/>
            <person name="Levesque C.A."/>
            <person name="van der Lee T.A.J."/>
        </authorList>
    </citation>
    <scope>NUCLEOTIDE SEQUENCE [LARGE SCALE GENOMIC DNA]</scope>
    <source>
        <strain evidence="16 17">JEL517</strain>
    </source>
</reference>
<organism evidence="16 17">
    <name type="scientific">Synchytrium microbalum</name>
    <dbReference type="NCBI Taxonomy" id="1806994"/>
    <lineage>
        <taxon>Eukaryota</taxon>
        <taxon>Fungi</taxon>
        <taxon>Fungi incertae sedis</taxon>
        <taxon>Chytridiomycota</taxon>
        <taxon>Chytridiomycota incertae sedis</taxon>
        <taxon>Chytridiomycetes</taxon>
        <taxon>Synchytriales</taxon>
        <taxon>Synchytriaceae</taxon>
        <taxon>Synchytrium</taxon>
    </lineage>
</organism>
<evidence type="ECO:0000256" key="2">
    <source>
        <dbReference type="ARBA" id="ARBA00022527"/>
    </source>
</evidence>
<dbReference type="FunFam" id="3.30.200.20:FF:000192">
    <property type="entry name" value="Serine/threonine-protein kinase cot-1"/>
    <property type="match status" value="1"/>
</dbReference>
<dbReference type="GeneID" id="42002901"/>
<dbReference type="PANTHER" id="PTHR22988">
    <property type="entry name" value="MYOTONIC DYSTROPHY S/T KINASE-RELATED"/>
    <property type="match status" value="1"/>
</dbReference>
<dbReference type="GO" id="GO:0005524">
    <property type="term" value="F:ATP binding"/>
    <property type="evidence" value="ECO:0007669"/>
    <property type="project" value="UniProtKB-UniRule"/>
</dbReference>
<evidence type="ECO:0000256" key="6">
    <source>
        <dbReference type="ARBA" id="ARBA00022777"/>
    </source>
</evidence>
<dbReference type="InterPro" id="IPR000719">
    <property type="entry name" value="Prot_kinase_dom"/>
</dbReference>
<keyword evidence="3" id="KW-0597">Phosphoprotein</keyword>
<dbReference type="SMART" id="SM00220">
    <property type="entry name" value="S_TKc"/>
    <property type="match status" value="1"/>
</dbReference>
<name>A0A507CE72_9FUNG</name>
<dbReference type="InterPro" id="IPR008271">
    <property type="entry name" value="Ser/Thr_kinase_AS"/>
</dbReference>
<evidence type="ECO:0000256" key="5">
    <source>
        <dbReference type="ARBA" id="ARBA00022741"/>
    </source>
</evidence>
<dbReference type="PROSITE" id="PS50011">
    <property type="entry name" value="PROTEIN_KINASE_DOM"/>
    <property type="match status" value="1"/>
</dbReference>
<dbReference type="CDD" id="cd21773">
    <property type="entry name" value="MobB_CBK1"/>
    <property type="match status" value="1"/>
</dbReference>
<dbReference type="PANTHER" id="PTHR22988:SF76">
    <property type="entry name" value="CHROMOSOME UNDETERMINED SCAFFOLD_135, WHOLE GENOME SHOTGUN SEQUENCE"/>
    <property type="match status" value="1"/>
</dbReference>
<evidence type="ECO:0000256" key="4">
    <source>
        <dbReference type="ARBA" id="ARBA00022679"/>
    </source>
</evidence>